<gene>
    <name evidence="1" type="ORF">EET67_04635</name>
</gene>
<dbReference type="RefSeq" id="WP_128624439.1">
    <property type="nucleotide sequence ID" value="NZ_ML133508.1"/>
</dbReference>
<comment type="caution">
    <text evidence="1">The sequence shown here is derived from an EMBL/GenBank/DDBJ whole genome shotgun (WGS) entry which is preliminary data.</text>
</comment>
<proteinExistence type="predicted"/>
<protein>
    <submittedName>
        <fullName evidence="1">Uncharacterized protein</fullName>
    </submittedName>
</protein>
<dbReference type="AlphaFoldDB" id="A0A432V9Z1"/>
<accession>A0A432V9Z1</accession>
<dbReference type="Proteomes" id="UP000281647">
    <property type="component" value="Unassembled WGS sequence"/>
</dbReference>
<organism evidence="1 2">
    <name type="scientific">Borborobacter arsenicus</name>
    <dbReference type="NCBI Taxonomy" id="1851146"/>
    <lineage>
        <taxon>Bacteria</taxon>
        <taxon>Pseudomonadati</taxon>
        <taxon>Pseudomonadota</taxon>
        <taxon>Alphaproteobacteria</taxon>
        <taxon>Hyphomicrobiales</taxon>
        <taxon>Phyllobacteriaceae</taxon>
        <taxon>Borborobacter</taxon>
    </lineage>
</organism>
<keyword evidence="2" id="KW-1185">Reference proteome</keyword>
<sequence length="457" mass="50921">MDRAIEAARPPRRLLAALSLLCPEVAQDIERHWDEPVTSYAGHLWRATSAPASRLANEARAILRQMLGKHLSTIMIPQDAAAGLREFDRAAAIQTGLHCQLLLDRTTFDAFVLSWLGAAENRLPAFLVFSGTTMTMETIGREGPGWLDTGTDKVNLFGMGRHKLSRRSVCATGPVSINRQALEAVSQTMPGTQLADVLLKRADEMFATAADAITALNADLACEWDRLPLAKPIFIDDRFAAMVLARHLEDKDSIPSKLLADPQRRRRLEHALQLASNGPFGGFLPGGTLHFWGVRDRRVRKLVVEQDRLVEPERPHGLSIPLDRPRLRQALLDGELLPNLLLVFLVLAILPRVRAMGGPRQIGYVPLFQSVLQAALDNNSRDERELAAELAQRESGWGMRVIDEQLPVLDQLAGLPATDILPQLYRHYRQRTLGDVTRNLIVIDDNARWRRLAAQLP</sequence>
<name>A0A432V9Z1_9HYPH</name>
<reference evidence="1 2" key="1">
    <citation type="submission" date="2018-11" db="EMBL/GenBank/DDBJ databases">
        <title>Pseudaminobacter arsenicus sp. nov., an arsenic-resistant bacterium isolated from arsenic-rich aquifers.</title>
        <authorList>
            <person name="Mu Y."/>
        </authorList>
    </citation>
    <scope>NUCLEOTIDE SEQUENCE [LARGE SCALE GENOMIC DNA]</scope>
    <source>
        <strain evidence="1 2">CB3</strain>
    </source>
</reference>
<evidence type="ECO:0000313" key="2">
    <source>
        <dbReference type="Proteomes" id="UP000281647"/>
    </source>
</evidence>
<evidence type="ECO:0000313" key="1">
    <source>
        <dbReference type="EMBL" id="RUM98936.1"/>
    </source>
</evidence>
<dbReference type="OrthoDB" id="8040276at2"/>
<dbReference type="EMBL" id="RKST01000003">
    <property type="protein sequence ID" value="RUM98936.1"/>
    <property type="molecule type" value="Genomic_DNA"/>
</dbReference>